<sequence length="79" mass="9349">MNKVYVDVVAEFRKDGQLVPIFFTWEDGRKYSIDRILKIERCASRKAGGVGMMYTCMIQGQESHLFYEVDKWFMERKTA</sequence>
<accession>A0A0M6WQU8</accession>
<dbReference type="RefSeq" id="WP_005344271.1">
    <property type="nucleotide sequence ID" value="NZ_CATWND010000109.1"/>
</dbReference>
<evidence type="ECO:0000313" key="2">
    <source>
        <dbReference type="Proteomes" id="UP000049828"/>
    </source>
</evidence>
<dbReference type="EMBL" id="CVRS01000080">
    <property type="protein sequence ID" value="CRL39914.1"/>
    <property type="molecule type" value="Genomic_DNA"/>
</dbReference>
<dbReference type="OrthoDB" id="1683857at2"/>
<dbReference type="AlphaFoldDB" id="A0A0M6WQU8"/>
<dbReference type="Proteomes" id="UP000049828">
    <property type="component" value="Unassembled WGS sequence"/>
</dbReference>
<gene>
    <name evidence="1" type="ORF">RIL183_04411</name>
</gene>
<evidence type="ECO:0000313" key="1">
    <source>
        <dbReference type="EMBL" id="CRL39914.1"/>
    </source>
</evidence>
<proteinExistence type="predicted"/>
<name>A0A0M6WQU8_9FIRM</name>
<protein>
    <submittedName>
        <fullName evidence="1">Uncharacterized protein</fullName>
    </submittedName>
</protein>
<dbReference type="GeneID" id="96228559"/>
<organism evidence="1 2">
    <name type="scientific">Roseburia inulinivorans</name>
    <dbReference type="NCBI Taxonomy" id="360807"/>
    <lineage>
        <taxon>Bacteria</taxon>
        <taxon>Bacillati</taxon>
        <taxon>Bacillota</taxon>
        <taxon>Clostridia</taxon>
        <taxon>Lachnospirales</taxon>
        <taxon>Lachnospiraceae</taxon>
        <taxon>Roseburia</taxon>
    </lineage>
</organism>
<keyword evidence="2" id="KW-1185">Reference proteome</keyword>
<reference evidence="2" key="1">
    <citation type="submission" date="2015-05" db="EMBL/GenBank/DDBJ databases">
        <authorList>
            <consortium name="Pathogen Informatics"/>
        </authorList>
    </citation>
    <scope>NUCLEOTIDE SEQUENCE [LARGE SCALE GENOMIC DNA]</scope>
    <source>
        <strain evidence="2">L1-83</strain>
    </source>
</reference>